<dbReference type="EMBL" id="CP014503">
    <property type="protein sequence ID" value="ANB14440.1"/>
    <property type="molecule type" value="Genomic_DNA"/>
</dbReference>
<dbReference type="RefSeq" id="XP_018736917.1">
    <property type="nucleotide sequence ID" value="XM_018878956.1"/>
</dbReference>
<dbReference type="Pfam" id="PF00882">
    <property type="entry name" value="Zn_dep_PLPC"/>
    <property type="match status" value="1"/>
</dbReference>
<dbReference type="SUPFAM" id="SSF69318">
    <property type="entry name" value="Integrin alpha N-terminal domain"/>
    <property type="match status" value="1"/>
</dbReference>
<keyword evidence="7" id="KW-0677">Repeat</keyword>
<dbReference type="GO" id="GO:0005576">
    <property type="term" value="C:extracellular region"/>
    <property type="evidence" value="ECO:0007669"/>
    <property type="project" value="UniProtKB-SubCell"/>
</dbReference>
<comment type="similarity">
    <text evidence="2">Belongs to the GPLD1 family.</text>
</comment>
<reference evidence="14 15" key="1">
    <citation type="submission" date="2016-02" db="EMBL/GenBank/DDBJ databases">
        <title>Complete genome sequence and transcriptome regulation of the pentose utilising yeast Sugiyamaella lignohabitans.</title>
        <authorList>
            <person name="Bellasio M."/>
            <person name="Peymann A."/>
            <person name="Valli M."/>
            <person name="Sipitzky M."/>
            <person name="Graf A."/>
            <person name="Sauer M."/>
            <person name="Marx H."/>
            <person name="Mattanovich D."/>
        </authorList>
    </citation>
    <scope>NUCLEOTIDE SEQUENCE [LARGE SCALE GENOMIC DNA]</scope>
    <source>
        <strain evidence="14 15">CBS 10342</strain>
    </source>
</reference>
<feature type="domain" description="Phospholipase C/D" evidence="13">
    <location>
        <begin position="48"/>
        <end position="144"/>
    </location>
</feature>
<name>A0A161HFR4_9ASCO</name>
<dbReference type="PANTHER" id="PTHR23221:SF7">
    <property type="entry name" value="PHOSPHATIDYLINOSITOL-GLYCAN-SPECIFIC PHOSPHOLIPASE D"/>
    <property type="match status" value="1"/>
</dbReference>
<evidence type="ECO:0000313" key="14">
    <source>
        <dbReference type="EMBL" id="ANB14440.1"/>
    </source>
</evidence>
<keyword evidence="8" id="KW-0378">Hydrolase</keyword>
<evidence type="ECO:0000256" key="7">
    <source>
        <dbReference type="ARBA" id="ARBA00022737"/>
    </source>
</evidence>
<keyword evidence="15" id="KW-1185">Reference proteome</keyword>
<evidence type="ECO:0000256" key="6">
    <source>
        <dbReference type="ARBA" id="ARBA00022729"/>
    </source>
</evidence>
<dbReference type="InterPro" id="IPR013517">
    <property type="entry name" value="FG-GAP"/>
</dbReference>
<evidence type="ECO:0000256" key="1">
    <source>
        <dbReference type="ARBA" id="ARBA00004613"/>
    </source>
</evidence>
<organism evidence="14 15">
    <name type="scientific">Sugiyamaella lignohabitans</name>
    <dbReference type="NCBI Taxonomy" id="796027"/>
    <lineage>
        <taxon>Eukaryota</taxon>
        <taxon>Fungi</taxon>
        <taxon>Dikarya</taxon>
        <taxon>Ascomycota</taxon>
        <taxon>Saccharomycotina</taxon>
        <taxon>Dipodascomycetes</taxon>
        <taxon>Dipodascales</taxon>
        <taxon>Trichomonascaceae</taxon>
        <taxon>Sugiyamaella</taxon>
    </lineage>
</organism>
<dbReference type="PROSITE" id="PS51470">
    <property type="entry name" value="FG_GAP"/>
    <property type="match status" value="1"/>
</dbReference>
<comment type="subcellular location">
    <subcellularLocation>
        <location evidence="1">Secreted</location>
    </subcellularLocation>
</comment>
<dbReference type="InterPro" id="IPR029002">
    <property type="entry name" value="PLPC/GPLD1"/>
</dbReference>
<accession>A0A161HFR4</accession>
<keyword evidence="9" id="KW-0325">Glycoprotein</keyword>
<dbReference type="SMART" id="SM00191">
    <property type="entry name" value="Int_alpha"/>
    <property type="match status" value="4"/>
</dbReference>
<evidence type="ECO:0000256" key="2">
    <source>
        <dbReference type="ARBA" id="ARBA00008652"/>
    </source>
</evidence>
<evidence type="ECO:0000256" key="8">
    <source>
        <dbReference type="ARBA" id="ARBA00022801"/>
    </source>
</evidence>
<dbReference type="InterPro" id="IPR013519">
    <property type="entry name" value="Int_alpha_beta-p"/>
</dbReference>
<evidence type="ECO:0000256" key="4">
    <source>
        <dbReference type="ARBA" id="ARBA00015988"/>
    </source>
</evidence>
<evidence type="ECO:0000256" key="11">
    <source>
        <dbReference type="ARBA" id="ARBA00093237"/>
    </source>
</evidence>
<evidence type="ECO:0000259" key="13">
    <source>
        <dbReference type="Pfam" id="PF00882"/>
    </source>
</evidence>
<protein>
    <recommendedName>
        <fullName evidence="4">Phosphatidylinositol-glycan-specific phospholipase D</fullName>
        <ecNumber evidence="3">3.1.4.50</ecNumber>
    </recommendedName>
    <alternativeName>
        <fullName evidence="10">Glycosyl-phosphatidylinositol-specific phospholipase D</fullName>
    </alternativeName>
</protein>
<evidence type="ECO:0000313" key="15">
    <source>
        <dbReference type="Proteomes" id="UP000189580"/>
    </source>
</evidence>
<dbReference type="EC" id="3.1.4.50" evidence="3"/>
<dbReference type="AlphaFoldDB" id="A0A161HFR4"/>
<sequence length="771" mass="84748">MEDWIHEFEKADKQDKGQVNIGPRSIDSVVRNLKMNAFQRVLNAFKYKERGRVHNSGAKDESDNELALKAFIFGILTHQVADISWHSLGIQQGLLRMLANREFNGDVAEAHSVLDTGGDMIYVRRMLQSGLNLDWIQGEWKYPTADILEIISRAGYSVTSSQLDYCMFRGKAALGAELQLAVSAFAPYAQRSPLLFEHIDDYFLGGVTEMSTATRHCSYSLAEWFANQTTPADPWSVCEVYEGMKGKSYRNSNFLYENETLPTEDYTTQSTPYLDIPLAQSISSDTKLEISAHQNIFGDSDSKVLAELATVISTGVPNGAFGTSLTIGKFLNDELCLAISAPYESVTFGFGRTAKEVPKGSVYVVELSQLVVSNNNIAVKTPAKMITLEMPEEGPPYQFNERFGAKMTKITLAGFDVLIVSRPGTSRLSFFLENRNIFNIHWGSASVKYGSFGDKLAGESLVVGDVDGDGIDDLVVGSPYSDISGRPQAGEVHVINGLSLQSIFSVAVESRSRVPLEFDIKDVAEIVLHLPSLTSSPGYSLFGSKVAVVSRGSTNYLLIGAEGVGKVFAFDSKKDFKYVFVLSSNVNTGANFGGKLLVGNNDGWIAVGSTTEDVHSDRTGRVKCSQCGAIYLFRIKEIGVIEDLSLYNSTDELTAYEQGYLGFKTRKGMESGSFSRFGHEGTIIDKYLYTSSPFGQNERGQVWRLDLSKHGKGNFELLIEESPWPYSNGFGTSLAGIQQNGETFLASGMPYYGTNERGWLQGAVALYHLKD</sequence>
<keyword evidence="6" id="KW-0732">Signal</keyword>
<dbReference type="KEGG" id="slb:AWJ20_2030"/>
<dbReference type="GO" id="GO:0031012">
    <property type="term" value="C:extracellular matrix"/>
    <property type="evidence" value="ECO:0007669"/>
    <property type="project" value="TreeGrafter"/>
</dbReference>
<evidence type="ECO:0000256" key="5">
    <source>
        <dbReference type="ARBA" id="ARBA00022525"/>
    </source>
</evidence>
<dbReference type="Gene3D" id="2.130.10.130">
    <property type="entry name" value="Integrin alpha, N-terminal"/>
    <property type="match status" value="1"/>
</dbReference>
<gene>
    <name evidence="14" type="ORF">AWJ20_2030</name>
</gene>
<evidence type="ECO:0000256" key="9">
    <source>
        <dbReference type="ARBA" id="ARBA00023180"/>
    </source>
</evidence>
<proteinExistence type="inferred from homology"/>
<dbReference type="GO" id="GO:0004621">
    <property type="term" value="F:glycosylphosphatidylinositol phospholipase D activity"/>
    <property type="evidence" value="ECO:0007669"/>
    <property type="project" value="UniProtKB-EC"/>
</dbReference>
<dbReference type="InterPro" id="IPR028994">
    <property type="entry name" value="Integrin_alpha_N"/>
</dbReference>
<dbReference type="GeneID" id="30033897"/>
<evidence type="ECO:0000256" key="3">
    <source>
        <dbReference type="ARBA" id="ARBA00012284"/>
    </source>
</evidence>
<dbReference type="PANTHER" id="PTHR23221">
    <property type="entry name" value="GLYCOSYLPHOSPHATIDYLINOSITOL PHOSPHOLIPASE D"/>
    <property type="match status" value="1"/>
</dbReference>
<dbReference type="Pfam" id="PF01839">
    <property type="entry name" value="FG-GAP"/>
    <property type="match status" value="1"/>
</dbReference>
<dbReference type="OrthoDB" id="5317514at2759"/>
<comment type="catalytic activity">
    <reaction evidence="11">
        <text>a 6-(alpha-D-glucosaminyl)-1-(1,2-diacyl-sn-glycero-3-phospho)-1D-myo-inositol + H2O = 6-(alpha-D-glucosaminyl)-1D-myo-inositol + a 1,2-diacyl-sn-glycero-3-phosphate + H(+)</text>
        <dbReference type="Rhea" id="RHEA:10832"/>
        <dbReference type="ChEBI" id="CHEBI:15377"/>
        <dbReference type="ChEBI" id="CHEBI:15378"/>
        <dbReference type="ChEBI" id="CHEBI:57997"/>
        <dbReference type="ChEBI" id="CHEBI:58608"/>
        <dbReference type="ChEBI" id="CHEBI:58700"/>
        <dbReference type="EC" id="3.1.4.50"/>
    </reaction>
</comment>
<feature type="repeat" description="FG-GAP" evidence="12">
    <location>
        <begin position="443"/>
        <end position="504"/>
    </location>
</feature>
<keyword evidence="5" id="KW-0964">Secreted</keyword>
<evidence type="ECO:0000256" key="12">
    <source>
        <dbReference type="PROSITE-ProRule" id="PRU00803"/>
    </source>
</evidence>
<dbReference type="Proteomes" id="UP000189580">
    <property type="component" value="Chromosome b"/>
</dbReference>
<evidence type="ECO:0000256" key="10">
    <source>
        <dbReference type="ARBA" id="ARBA00029753"/>
    </source>
</evidence>